<evidence type="ECO:0000313" key="3">
    <source>
        <dbReference type="Proteomes" id="UP000235371"/>
    </source>
</evidence>
<reference evidence="2 3" key="1">
    <citation type="submission" date="2016-04" db="EMBL/GenBank/DDBJ databases">
        <title>A degradative enzymes factory behind the ericoid mycorrhizal symbiosis.</title>
        <authorList>
            <consortium name="DOE Joint Genome Institute"/>
            <person name="Martino E."/>
            <person name="Morin E."/>
            <person name="Grelet G."/>
            <person name="Kuo A."/>
            <person name="Kohler A."/>
            <person name="Daghino S."/>
            <person name="Barry K."/>
            <person name="Choi C."/>
            <person name="Cichocki N."/>
            <person name="Clum A."/>
            <person name="Copeland A."/>
            <person name="Hainaut M."/>
            <person name="Haridas S."/>
            <person name="Labutti K."/>
            <person name="Lindquist E."/>
            <person name="Lipzen A."/>
            <person name="Khouja H.-R."/>
            <person name="Murat C."/>
            <person name="Ohm R."/>
            <person name="Olson A."/>
            <person name="Spatafora J."/>
            <person name="Veneault-Fourrey C."/>
            <person name="Henrissat B."/>
            <person name="Grigoriev I."/>
            <person name="Martin F."/>
            <person name="Perotto S."/>
        </authorList>
    </citation>
    <scope>NUCLEOTIDE SEQUENCE [LARGE SCALE GENOMIC DNA]</scope>
    <source>
        <strain evidence="2 3">E</strain>
    </source>
</reference>
<dbReference type="InterPro" id="IPR013865">
    <property type="entry name" value="FAM32A"/>
</dbReference>
<dbReference type="GeneID" id="36591905"/>
<evidence type="ECO:0000313" key="2">
    <source>
        <dbReference type="EMBL" id="PMD53705.1"/>
    </source>
</evidence>
<keyword evidence="3" id="KW-1185">Reference proteome</keyword>
<dbReference type="Proteomes" id="UP000235371">
    <property type="component" value="Unassembled WGS sequence"/>
</dbReference>
<dbReference type="Pfam" id="PF08555">
    <property type="entry name" value="FAM32A"/>
    <property type="match status" value="1"/>
</dbReference>
<feature type="compositionally biased region" description="Basic and acidic residues" evidence="1">
    <location>
        <begin position="78"/>
        <end position="98"/>
    </location>
</feature>
<name>A0A2J6SSE1_9HELO</name>
<dbReference type="EMBL" id="KZ613871">
    <property type="protein sequence ID" value="PMD53705.1"/>
    <property type="molecule type" value="Genomic_DNA"/>
</dbReference>
<dbReference type="PANTHER" id="PTHR13282:SF6">
    <property type="entry name" value="PROTEIN FAM32A"/>
    <property type="match status" value="1"/>
</dbReference>
<accession>A0A2J6SSE1</accession>
<dbReference type="RefSeq" id="XP_024730609.1">
    <property type="nucleotide sequence ID" value="XM_024883828.1"/>
</dbReference>
<dbReference type="OrthoDB" id="205403at2759"/>
<dbReference type="PANTHER" id="PTHR13282">
    <property type="entry name" value="PROTEIN FAM32A"/>
    <property type="match status" value="1"/>
</dbReference>
<evidence type="ECO:0000256" key="1">
    <source>
        <dbReference type="SAM" id="MobiDB-lite"/>
    </source>
</evidence>
<dbReference type="STRING" id="1095630.A0A2J6SSE1"/>
<proteinExistence type="predicted"/>
<dbReference type="InParanoid" id="A0A2J6SSE1"/>
<protein>
    <submittedName>
        <fullName evidence="2">DUF1754-domain-containing protein</fullName>
    </submittedName>
</protein>
<dbReference type="AlphaFoldDB" id="A0A2J6SSE1"/>
<feature type="compositionally biased region" description="Basic and acidic residues" evidence="1">
    <location>
        <begin position="34"/>
        <end position="52"/>
    </location>
</feature>
<sequence length="177" mass="20004">MPADEYSSVVRGGLKLKGSAPSGVSKKKKKDKKPKAADGESESKKDALRKALEDEDSAIVKARAKGEGEGEEEGDRELEERGNDGKTASERAYEEMRRKRLHERLQKEGVRTHKEKVEELNKYLSNLSEHHDMYVPFLENELLEMRWRWLTTLGIIGRGLGRDNTNCLQEGYGRGGC</sequence>
<feature type="region of interest" description="Disordered" evidence="1">
    <location>
        <begin position="1"/>
        <end position="98"/>
    </location>
</feature>
<dbReference type="GO" id="GO:0005730">
    <property type="term" value="C:nucleolus"/>
    <property type="evidence" value="ECO:0007669"/>
    <property type="project" value="TreeGrafter"/>
</dbReference>
<gene>
    <name evidence="2" type="ORF">K444DRAFT_635158</name>
</gene>
<organism evidence="2 3">
    <name type="scientific">Hyaloscypha bicolor E</name>
    <dbReference type="NCBI Taxonomy" id="1095630"/>
    <lineage>
        <taxon>Eukaryota</taxon>
        <taxon>Fungi</taxon>
        <taxon>Dikarya</taxon>
        <taxon>Ascomycota</taxon>
        <taxon>Pezizomycotina</taxon>
        <taxon>Leotiomycetes</taxon>
        <taxon>Helotiales</taxon>
        <taxon>Hyaloscyphaceae</taxon>
        <taxon>Hyaloscypha</taxon>
        <taxon>Hyaloscypha bicolor</taxon>
    </lineage>
</organism>